<dbReference type="AlphaFoldDB" id="A0A437ADQ7"/>
<feature type="region of interest" description="Disordered" evidence="1">
    <location>
        <begin position="235"/>
        <end position="262"/>
    </location>
</feature>
<reference evidence="2 3" key="1">
    <citation type="submission" date="2019-01" db="EMBL/GenBank/DDBJ databases">
        <title>Intercellular communication is required for trap formation in the nematode-trapping fungus Duddingtonia flagrans.</title>
        <authorList>
            <person name="Youssar L."/>
            <person name="Wernet V."/>
            <person name="Hensel N."/>
            <person name="Hildebrandt H.-G."/>
            <person name="Fischer R."/>
        </authorList>
    </citation>
    <scope>NUCLEOTIDE SEQUENCE [LARGE SCALE GENOMIC DNA]</scope>
    <source>
        <strain evidence="2 3">CBS H-5679</strain>
    </source>
</reference>
<feature type="compositionally biased region" description="Polar residues" evidence="1">
    <location>
        <begin position="386"/>
        <end position="401"/>
    </location>
</feature>
<feature type="region of interest" description="Disordered" evidence="1">
    <location>
        <begin position="124"/>
        <end position="143"/>
    </location>
</feature>
<feature type="region of interest" description="Disordered" evidence="1">
    <location>
        <begin position="535"/>
        <end position="564"/>
    </location>
</feature>
<feature type="region of interest" description="Disordered" evidence="1">
    <location>
        <begin position="335"/>
        <end position="412"/>
    </location>
</feature>
<feature type="compositionally biased region" description="Basic residues" evidence="1">
    <location>
        <begin position="124"/>
        <end position="134"/>
    </location>
</feature>
<feature type="compositionally biased region" description="Polar residues" evidence="1">
    <location>
        <begin position="368"/>
        <end position="378"/>
    </location>
</feature>
<dbReference type="RefSeq" id="XP_067494957.1">
    <property type="nucleotide sequence ID" value="XM_067633289.1"/>
</dbReference>
<proteinExistence type="predicted"/>
<sequence>MCYQFVLYTGCGHDRSLLYFRARSYTKECLCRAFSRLPLRAAVCPECDRALRIARGQPVPQDHLTKENRAKCQAWRAIVDNGVKDAENKKLIREAQEAGKDPSTVTIGREVHVSARHLKYAGARKQKHQNRIRNGKNPTGFAPPYVPQPGETFLDHIICEIIDDAKSGGEMGRLETALETGLQGYGWIGPAGEESWLKLSDEWMKGDGANMDINTGTMGPGFLSPTDFPALPPPPGTANAACDAISEKPASPPGKPASTTETLATTTTAKVTASKLKYDPSKTFVPSVPIPEITFTPSPDTTAAKSSLAPTTGLLTELPPLAILPLLFEKYEEDGEEVITDGSRTGSSFPTTQSAVEQKEDPYPSSAGELSNTGSHPTSQPPSQPLPATSHSPAISVQSKAPTPVPEGPYLQVPQPLPRTIVFHPAQPGFIPPVAVRQYNPSVQQRTYNQHNQHQHTRQMPMQHRSFTPPMAKLRSHDHIKNNNNNRNNNRHYQSKPHNYRFNNNHKFNGQQFYRHQASAPGPYFARHQKPLVSGPMPYSADPRPYGPVATGHAAGSVGVSPAS</sequence>
<gene>
    <name evidence="2" type="ORF">DFL_000423</name>
</gene>
<dbReference type="VEuPathDB" id="FungiDB:DFL_000423"/>
<organism evidence="2 3">
    <name type="scientific">Arthrobotrys flagrans</name>
    <name type="common">Nematode-trapping fungus</name>
    <name type="synonym">Trichothecium flagrans</name>
    <dbReference type="NCBI Taxonomy" id="97331"/>
    <lineage>
        <taxon>Eukaryota</taxon>
        <taxon>Fungi</taxon>
        <taxon>Dikarya</taxon>
        <taxon>Ascomycota</taxon>
        <taxon>Pezizomycotina</taxon>
        <taxon>Orbiliomycetes</taxon>
        <taxon>Orbiliales</taxon>
        <taxon>Orbiliaceae</taxon>
        <taxon>Arthrobotrys</taxon>
    </lineage>
</organism>
<evidence type="ECO:0000313" key="2">
    <source>
        <dbReference type="EMBL" id="RVD89413.1"/>
    </source>
</evidence>
<dbReference type="GeneID" id="93582734"/>
<accession>A0A437ADQ7</accession>
<dbReference type="Proteomes" id="UP000283090">
    <property type="component" value="Unassembled WGS sequence"/>
</dbReference>
<keyword evidence="3" id="KW-1185">Reference proteome</keyword>
<feature type="compositionally biased region" description="Polar residues" evidence="1">
    <location>
        <begin position="342"/>
        <end position="356"/>
    </location>
</feature>
<comment type="caution">
    <text evidence="2">The sequence shown here is derived from an EMBL/GenBank/DDBJ whole genome shotgun (WGS) entry which is preliminary data.</text>
</comment>
<dbReference type="EMBL" id="SAEB01000001">
    <property type="protein sequence ID" value="RVD89413.1"/>
    <property type="molecule type" value="Genomic_DNA"/>
</dbReference>
<dbReference type="OrthoDB" id="5322939at2759"/>
<protein>
    <submittedName>
        <fullName evidence="2">Uncharacterized protein</fullName>
    </submittedName>
</protein>
<name>A0A437ADQ7_ARTFL</name>
<evidence type="ECO:0000313" key="3">
    <source>
        <dbReference type="Proteomes" id="UP000283090"/>
    </source>
</evidence>
<evidence type="ECO:0000256" key="1">
    <source>
        <dbReference type="SAM" id="MobiDB-lite"/>
    </source>
</evidence>